<dbReference type="Pfam" id="PF03330">
    <property type="entry name" value="DPBB_1"/>
    <property type="match status" value="1"/>
</dbReference>
<keyword evidence="4" id="KW-1185">Reference proteome</keyword>
<name>A0ABP9CZN2_9BACT</name>
<feature type="domain" description="RlpA-like protein double-psi beta-barrel" evidence="2">
    <location>
        <begin position="39"/>
        <end position="127"/>
    </location>
</feature>
<protein>
    <recommendedName>
        <fullName evidence="2">RlpA-like protein double-psi beta-barrel domain-containing protein</fullName>
    </recommendedName>
</protein>
<dbReference type="EMBL" id="BAABJX010000010">
    <property type="protein sequence ID" value="GAA4823638.1"/>
    <property type="molecule type" value="Genomic_DNA"/>
</dbReference>
<dbReference type="InterPro" id="IPR009009">
    <property type="entry name" value="RlpA-like_DPBB"/>
</dbReference>
<dbReference type="PANTHER" id="PTHR34183:SF8">
    <property type="entry name" value="ENDOLYTIC PEPTIDOGLYCAN TRANSGLYCOSYLASE RLPA-RELATED"/>
    <property type="match status" value="1"/>
</dbReference>
<sequence>MINIVQYPWIRTALTLLVVMLGSTSMYAQKSFVGKVELGTATYYADRYNGRETLNGDVFDNNLMTCAVQRSMFDSNTLLKVTNIDNGKSVIVKSNDALNPNSTAIIDLTKAAFKQIAEIREGRINIKVEALKTNVTETPPQNQGTLLAGGELGALEQKEAVQQTAQSMESTVAAVPAANVGTDDVLMKATVFNRRELNEFEEEGDLKYKDMNICGHPTLPAGAEVLIKSKEQSNAIAFATVKFKTPSLKVSQKVASQINLDFNSQMWVFVQTISAPETVATTPEKDEALASNTAETPALDPNTPAGLPALQTVGGRGLGVGHKEAVQDVVAVASPVKETTTPEPTVESIHNTVTRAPEKEVKQTLFMEPTADYSLFKKRGKYYNVQGKPTTPANSYGIQLAMHYNIRRALKSATDAMSKDMEDIYIHKGVHKGMECYRVYFGAYTKEEAGIMLDAVKDLGYKDAFLKLYK</sequence>
<accession>A0ABP9CZN2</accession>
<dbReference type="InterPro" id="IPR036908">
    <property type="entry name" value="RlpA-like_sf"/>
</dbReference>
<dbReference type="Proteomes" id="UP001500298">
    <property type="component" value="Unassembled WGS sequence"/>
</dbReference>
<organism evidence="3 4">
    <name type="scientific">Algivirga pacifica</name>
    <dbReference type="NCBI Taxonomy" id="1162670"/>
    <lineage>
        <taxon>Bacteria</taxon>
        <taxon>Pseudomonadati</taxon>
        <taxon>Bacteroidota</taxon>
        <taxon>Cytophagia</taxon>
        <taxon>Cytophagales</taxon>
        <taxon>Flammeovirgaceae</taxon>
        <taxon>Algivirga</taxon>
    </lineage>
</organism>
<evidence type="ECO:0000256" key="1">
    <source>
        <dbReference type="SAM" id="MobiDB-lite"/>
    </source>
</evidence>
<evidence type="ECO:0000259" key="2">
    <source>
        <dbReference type="Pfam" id="PF03330"/>
    </source>
</evidence>
<dbReference type="SUPFAM" id="SSF50685">
    <property type="entry name" value="Barwin-like endoglucanases"/>
    <property type="match status" value="1"/>
</dbReference>
<feature type="region of interest" description="Disordered" evidence="1">
    <location>
        <begin position="284"/>
        <end position="304"/>
    </location>
</feature>
<dbReference type="CDD" id="cd22268">
    <property type="entry name" value="DPBB_RlpA-like"/>
    <property type="match status" value="1"/>
</dbReference>
<evidence type="ECO:0000313" key="3">
    <source>
        <dbReference type="EMBL" id="GAA4823638.1"/>
    </source>
</evidence>
<dbReference type="PANTHER" id="PTHR34183">
    <property type="entry name" value="ENDOLYTIC PEPTIDOGLYCAN TRANSGLYCOSYLASE RLPA"/>
    <property type="match status" value="1"/>
</dbReference>
<dbReference type="Gene3D" id="2.40.40.10">
    <property type="entry name" value="RlpA-like domain"/>
    <property type="match status" value="1"/>
</dbReference>
<proteinExistence type="predicted"/>
<evidence type="ECO:0000313" key="4">
    <source>
        <dbReference type="Proteomes" id="UP001500298"/>
    </source>
</evidence>
<gene>
    <name evidence="3" type="ORF">GCM10023331_05130</name>
</gene>
<reference evidence="4" key="1">
    <citation type="journal article" date="2019" name="Int. J. Syst. Evol. Microbiol.">
        <title>The Global Catalogue of Microorganisms (GCM) 10K type strain sequencing project: providing services to taxonomists for standard genome sequencing and annotation.</title>
        <authorList>
            <consortium name="The Broad Institute Genomics Platform"/>
            <consortium name="The Broad Institute Genome Sequencing Center for Infectious Disease"/>
            <person name="Wu L."/>
            <person name="Ma J."/>
        </authorList>
    </citation>
    <scope>NUCLEOTIDE SEQUENCE [LARGE SCALE GENOMIC DNA]</scope>
    <source>
        <strain evidence="4">JCM 18326</strain>
    </source>
</reference>
<comment type="caution">
    <text evidence="3">The sequence shown here is derived from an EMBL/GenBank/DDBJ whole genome shotgun (WGS) entry which is preliminary data.</text>
</comment>